<dbReference type="GO" id="GO:0006457">
    <property type="term" value="P:protein folding"/>
    <property type="evidence" value="ECO:0007669"/>
    <property type="project" value="InterPro"/>
</dbReference>
<dbReference type="Proteomes" id="UP000076584">
    <property type="component" value="Unassembled WGS sequence"/>
</dbReference>
<dbReference type="GO" id="GO:0051087">
    <property type="term" value="F:protein-folding chaperone binding"/>
    <property type="evidence" value="ECO:0007669"/>
    <property type="project" value="TreeGrafter"/>
</dbReference>
<comment type="caution">
    <text evidence="4">The sequence shown here is derived from an EMBL/GenBank/DDBJ whole genome shotgun (WGS) entry which is preliminary data.</text>
</comment>
<name>A0A161W845_COLIC</name>
<dbReference type="Gene3D" id="1.10.287.370">
    <property type="match status" value="1"/>
</dbReference>
<dbReference type="CDD" id="cd23161">
    <property type="entry name" value="Prefoldin_6"/>
    <property type="match status" value="1"/>
</dbReference>
<gene>
    <name evidence="4" type="ORF">CI238_05430</name>
</gene>
<evidence type="ECO:0000256" key="3">
    <source>
        <dbReference type="SAM" id="Coils"/>
    </source>
</evidence>
<dbReference type="Pfam" id="PF01920">
    <property type="entry name" value="Prefoldin_2"/>
    <property type="match status" value="1"/>
</dbReference>
<evidence type="ECO:0000313" key="5">
    <source>
        <dbReference type="Proteomes" id="UP000076584"/>
    </source>
</evidence>
<dbReference type="InterPro" id="IPR009053">
    <property type="entry name" value="Prefoldin"/>
</dbReference>
<dbReference type="PANTHER" id="PTHR21431:SF0">
    <property type="entry name" value="PREFOLDIN SUBUNIT 6"/>
    <property type="match status" value="1"/>
</dbReference>
<dbReference type="FunFam" id="1.10.287.370:FF:000003">
    <property type="entry name" value="Prefoldin subunit 6"/>
    <property type="match status" value="1"/>
</dbReference>
<proteinExistence type="inferred from homology"/>
<dbReference type="GO" id="GO:0051082">
    <property type="term" value="F:unfolded protein binding"/>
    <property type="evidence" value="ECO:0007669"/>
    <property type="project" value="InterPro"/>
</dbReference>
<dbReference type="GO" id="GO:0005737">
    <property type="term" value="C:cytoplasm"/>
    <property type="evidence" value="ECO:0007669"/>
    <property type="project" value="TreeGrafter"/>
</dbReference>
<protein>
    <submittedName>
        <fullName evidence="4">Prefoldin subunit</fullName>
    </submittedName>
</protein>
<evidence type="ECO:0000313" key="4">
    <source>
        <dbReference type="EMBL" id="KZL80128.1"/>
    </source>
</evidence>
<keyword evidence="3" id="KW-0175">Coiled coil</keyword>
<dbReference type="EMBL" id="LFIW01001979">
    <property type="protein sequence ID" value="KZL80128.1"/>
    <property type="molecule type" value="Genomic_DNA"/>
</dbReference>
<feature type="coiled-coil region" evidence="3">
    <location>
        <begin position="113"/>
        <end position="140"/>
    </location>
</feature>
<keyword evidence="2" id="KW-0143">Chaperone</keyword>
<reference evidence="4 5" key="1">
    <citation type="submission" date="2015-06" db="EMBL/GenBank/DDBJ databases">
        <title>Survival trade-offs in plant roots during colonization by closely related pathogenic and mutualistic fungi.</title>
        <authorList>
            <person name="Hacquard S."/>
            <person name="Kracher B."/>
            <person name="Hiruma K."/>
            <person name="Weinman A."/>
            <person name="Muench P."/>
            <person name="Garrido Oter R."/>
            <person name="Ver Loren van Themaat E."/>
            <person name="Dallerey J.-F."/>
            <person name="Damm U."/>
            <person name="Henrissat B."/>
            <person name="Lespinet O."/>
            <person name="Thon M."/>
            <person name="Kemen E."/>
            <person name="McHardy A.C."/>
            <person name="Schulze-Lefert P."/>
            <person name="O'Connell R.J."/>
        </authorList>
    </citation>
    <scope>NUCLEOTIDE SEQUENCE [LARGE SCALE GENOMIC DNA]</scope>
    <source>
        <strain evidence="4 5">MAFF 238704</strain>
    </source>
</reference>
<comment type="similarity">
    <text evidence="1">Belongs to the prefoldin subunit beta family.</text>
</comment>
<dbReference type="GO" id="GO:0016272">
    <property type="term" value="C:prefoldin complex"/>
    <property type="evidence" value="ECO:0007669"/>
    <property type="project" value="InterPro"/>
</dbReference>
<dbReference type="STRING" id="1573173.A0A161W845"/>
<feature type="non-terminal residue" evidence="4">
    <location>
        <position position="1"/>
    </location>
</feature>
<sequence>LRDSFHRLLPSLYFGFRFFSHFSFSLNPSHVHLTMAEIQAKLQKLSEEYTALQQELQNTVQSRQKLEAQKQENLGVKEEFGKLKDGEQIYKLVGPVLLKQDKIEAESTVKGRLDFITKEIERHEDLIKDVQGKLERKKGDIIQLQTSAQAAAGQAKQA</sequence>
<dbReference type="SUPFAM" id="SSF46579">
    <property type="entry name" value="Prefoldin"/>
    <property type="match status" value="1"/>
</dbReference>
<organism evidence="4 5">
    <name type="scientific">Colletotrichum incanum</name>
    <name type="common">Soybean anthracnose fungus</name>
    <dbReference type="NCBI Taxonomy" id="1573173"/>
    <lineage>
        <taxon>Eukaryota</taxon>
        <taxon>Fungi</taxon>
        <taxon>Dikarya</taxon>
        <taxon>Ascomycota</taxon>
        <taxon>Pezizomycotina</taxon>
        <taxon>Sordariomycetes</taxon>
        <taxon>Hypocreomycetidae</taxon>
        <taxon>Glomerellales</taxon>
        <taxon>Glomerellaceae</taxon>
        <taxon>Colletotrichum</taxon>
        <taxon>Colletotrichum spaethianum species complex</taxon>
    </lineage>
</organism>
<feature type="coiled-coil region" evidence="3">
    <location>
        <begin position="35"/>
        <end position="72"/>
    </location>
</feature>
<dbReference type="PANTHER" id="PTHR21431">
    <property type="entry name" value="PREFOLDIN SUBUNIT 6"/>
    <property type="match status" value="1"/>
</dbReference>
<dbReference type="AlphaFoldDB" id="A0A161W845"/>
<dbReference type="GO" id="GO:0051131">
    <property type="term" value="P:chaperone-mediated protein complex assembly"/>
    <property type="evidence" value="ECO:0007669"/>
    <property type="project" value="TreeGrafter"/>
</dbReference>
<dbReference type="InterPro" id="IPR002777">
    <property type="entry name" value="PFD_beta-like"/>
</dbReference>
<evidence type="ECO:0000256" key="1">
    <source>
        <dbReference type="ARBA" id="ARBA00008045"/>
    </source>
</evidence>
<keyword evidence="5" id="KW-1185">Reference proteome</keyword>
<evidence type="ECO:0000256" key="2">
    <source>
        <dbReference type="ARBA" id="ARBA00023186"/>
    </source>
</evidence>
<accession>A0A161W845</accession>